<keyword evidence="2" id="KW-1185">Reference proteome</keyword>
<evidence type="ECO:0000313" key="1">
    <source>
        <dbReference type="EMBL" id="CAH3020677.1"/>
    </source>
</evidence>
<protein>
    <submittedName>
        <fullName evidence="1">Uncharacterized protein</fullName>
    </submittedName>
</protein>
<dbReference type="Proteomes" id="UP001159427">
    <property type="component" value="Unassembled WGS sequence"/>
</dbReference>
<proteinExistence type="predicted"/>
<sequence>MEEGYIFARFMQARHFINNGVEVTLGINSSEPEVAVADENLPLAAVKLVFHMITSVFSNNVQAIGMTIWQQYPDDWDDLYRLDRIEFYPDDGNDRVKFEAIVRTHCQTTETIRTIEGYPRNLPLKSAIVFGLFAKHGQEFLFRGEPRNIAEDHAPPVFEAIEMIIMETKLVNY</sequence>
<accession>A0ABN8LXM6</accession>
<name>A0ABN8LXM6_9CNID</name>
<evidence type="ECO:0000313" key="2">
    <source>
        <dbReference type="Proteomes" id="UP001159427"/>
    </source>
</evidence>
<comment type="caution">
    <text evidence="1">The sequence shown here is derived from an EMBL/GenBank/DDBJ whole genome shotgun (WGS) entry which is preliminary data.</text>
</comment>
<dbReference type="EMBL" id="CALNXI010000156">
    <property type="protein sequence ID" value="CAH3020677.1"/>
    <property type="molecule type" value="Genomic_DNA"/>
</dbReference>
<organism evidence="1 2">
    <name type="scientific">Porites evermanni</name>
    <dbReference type="NCBI Taxonomy" id="104178"/>
    <lineage>
        <taxon>Eukaryota</taxon>
        <taxon>Metazoa</taxon>
        <taxon>Cnidaria</taxon>
        <taxon>Anthozoa</taxon>
        <taxon>Hexacorallia</taxon>
        <taxon>Scleractinia</taxon>
        <taxon>Fungiina</taxon>
        <taxon>Poritidae</taxon>
        <taxon>Porites</taxon>
    </lineage>
</organism>
<reference evidence="1 2" key="1">
    <citation type="submission" date="2022-05" db="EMBL/GenBank/DDBJ databases">
        <authorList>
            <consortium name="Genoscope - CEA"/>
            <person name="William W."/>
        </authorList>
    </citation>
    <scope>NUCLEOTIDE SEQUENCE [LARGE SCALE GENOMIC DNA]</scope>
</reference>
<gene>
    <name evidence="1" type="ORF">PEVE_00008244</name>
</gene>